<dbReference type="FunFam" id="3.40.525.10:FF:000008">
    <property type="entry name" value="Phosphatidylinositol transfer protein 3"/>
    <property type="match status" value="1"/>
</dbReference>
<protein>
    <submittedName>
        <fullName evidence="4 5">Phosphatidylinositol transfer protein 3-like isoform X1</fullName>
    </submittedName>
</protein>
<dbReference type="InterPro" id="IPR001251">
    <property type="entry name" value="CRAL-TRIO_dom"/>
</dbReference>
<evidence type="ECO:0000313" key="4">
    <source>
        <dbReference type="RefSeq" id="XP_022978532.1"/>
    </source>
</evidence>
<dbReference type="InterPro" id="IPR036273">
    <property type="entry name" value="CRAL/TRIO_N_dom_sf"/>
</dbReference>
<accession>A0A6J1ILC0</accession>
<sequence length="308" mass="35534">MFLFKRRGSQNNGAIDDSSPQDAKINELRAALGHLSGHSLKYCDDACLRRYLVARNWDVHKSKKMLDDSLKWRATYKPEEIRWHEVAHEGETGKSFRANFYDRFGRSVLISRPGMQNTNSPEDNVRHVVYVLENTIMNLRDGQEQISWLIDFTGFTINTNISVKAARGIINILQSHYPERLAISFLYNPPRIFQAFWKAIEYFIDSKTAQKVHFLYPNNQDSVELMKSFFDMENLPSVFGGKATLTYDHEEFSKMMTIDDLKTAKFWEFSDKPCRHMNGHSGPEVAPEEPMPISVSSAWKGLSHSLDL</sequence>
<dbReference type="RefSeq" id="XP_022978532.1">
    <property type="nucleotide sequence ID" value="XM_023122764.1"/>
</dbReference>
<dbReference type="OrthoDB" id="75724at2759"/>
<feature type="domain" description="CRAL-TRIO" evidence="2">
    <location>
        <begin position="101"/>
        <end position="247"/>
    </location>
</feature>
<dbReference type="Pfam" id="PF03765">
    <property type="entry name" value="CRAL_TRIO_N"/>
    <property type="match status" value="1"/>
</dbReference>
<feature type="compositionally biased region" description="Polar residues" evidence="1">
    <location>
        <begin position="9"/>
        <end position="20"/>
    </location>
</feature>
<keyword evidence="3" id="KW-1185">Reference proteome</keyword>
<dbReference type="PANTHER" id="PTHR45824">
    <property type="entry name" value="GH16843P"/>
    <property type="match status" value="1"/>
</dbReference>
<dbReference type="InterPro" id="IPR011074">
    <property type="entry name" value="CRAL/TRIO_N_dom"/>
</dbReference>
<evidence type="ECO:0000256" key="1">
    <source>
        <dbReference type="SAM" id="MobiDB-lite"/>
    </source>
</evidence>
<proteinExistence type="predicted"/>
<dbReference type="SUPFAM" id="SSF46938">
    <property type="entry name" value="CRAL/TRIO N-terminal domain"/>
    <property type="match status" value="1"/>
</dbReference>
<dbReference type="Gene3D" id="3.40.525.10">
    <property type="entry name" value="CRAL-TRIO lipid binding domain"/>
    <property type="match status" value="1"/>
</dbReference>
<evidence type="ECO:0000259" key="2">
    <source>
        <dbReference type="PROSITE" id="PS50191"/>
    </source>
</evidence>
<dbReference type="CDD" id="cd00170">
    <property type="entry name" value="SEC14"/>
    <property type="match status" value="1"/>
</dbReference>
<dbReference type="PROSITE" id="PS50191">
    <property type="entry name" value="CRAL_TRIO"/>
    <property type="match status" value="1"/>
</dbReference>
<dbReference type="KEGG" id="cmax:111478486"/>
<gene>
    <name evidence="4 5" type="primary">LOC111478486</name>
</gene>
<name>A0A6J1ILC0_CUCMA</name>
<organism evidence="3 4">
    <name type="scientific">Cucurbita maxima</name>
    <name type="common">Pumpkin</name>
    <name type="synonym">Winter squash</name>
    <dbReference type="NCBI Taxonomy" id="3661"/>
    <lineage>
        <taxon>Eukaryota</taxon>
        <taxon>Viridiplantae</taxon>
        <taxon>Streptophyta</taxon>
        <taxon>Embryophyta</taxon>
        <taxon>Tracheophyta</taxon>
        <taxon>Spermatophyta</taxon>
        <taxon>Magnoliopsida</taxon>
        <taxon>eudicotyledons</taxon>
        <taxon>Gunneridae</taxon>
        <taxon>Pentapetalae</taxon>
        <taxon>rosids</taxon>
        <taxon>fabids</taxon>
        <taxon>Cucurbitales</taxon>
        <taxon>Cucurbitaceae</taxon>
        <taxon>Cucurbiteae</taxon>
        <taxon>Cucurbita</taxon>
    </lineage>
</organism>
<dbReference type="GO" id="GO:0008526">
    <property type="term" value="F:phosphatidylinositol transfer activity"/>
    <property type="evidence" value="ECO:0007669"/>
    <property type="project" value="TreeGrafter"/>
</dbReference>
<dbReference type="InterPro" id="IPR052578">
    <property type="entry name" value="PI_Transfer_CRAL-TRIO"/>
</dbReference>
<dbReference type="InterPro" id="IPR036865">
    <property type="entry name" value="CRAL-TRIO_dom_sf"/>
</dbReference>
<dbReference type="Proteomes" id="UP000504608">
    <property type="component" value="Unplaced"/>
</dbReference>
<dbReference type="PANTHER" id="PTHR45824:SF17">
    <property type="entry name" value="CRAL-TRIO DOMAIN-CONTAINING PROTEIN C23B6.04C"/>
    <property type="match status" value="1"/>
</dbReference>
<dbReference type="Pfam" id="PF00650">
    <property type="entry name" value="CRAL_TRIO"/>
    <property type="match status" value="1"/>
</dbReference>
<evidence type="ECO:0000313" key="5">
    <source>
        <dbReference type="RefSeq" id="XP_022978533.1"/>
    </source>
</evidence>
<dbReference type="AlphaFoldDB" id="A0A6J1ILC0"/>
<dbReference type="SMART" id="SM01100">
    <property type="entry name" value="CRAL_TRIO_N"/>
    <property type="match status" value="1"/>
</dbReference>
<dbReference type="RefSeq" id="XP_022978533.1">
    <property type="nucleotide sequence ID" value="XM_023122765.1"/>
</dbReference>
<reference evidence="4 5" key="1">
    <citation type="submission" date="2025-04" db="UniProtKB">
        <authorList>
            <consortium name="RefSeq"/>
        </authorList>
    </citation>
    <scope>IDENTIFICATION</scope>
    <source>
        <tissue evidence="4 5">Young leaves</tissue>
    </source>
</reference>
<dbReference type="GeneID" id="111478486"/>
<feature type="region of interest" description="Disordered" evidence="1">
    <location>
        <begin position="1"/>
        <end position="20"/>
    </location>
</feature>
<evidence type="ECO:0000313" key="3">
    <source>
        <dbReference type="Proteomes" id="UP000504608"/>
    </source>
</evidence>
<dbReference type="SMART" id="SM00516">
    <property type="entry name" value="SEC14"/>
    <property type="match status" value="1"/>
</dbReference>
<dbReference type="SUPFAM" id="SSF52087">
    <property type="entry name" value="CRAL/TRIO domain"/>
    <property type="match status" value="1"/>
</dbReference>